<feature type="domain" description="Thiamine pyrophosphate enzyme TPP-binding" evidence="12">
    <location>
        <begin position="402"/>
        <end position="516"/>
    </location>
</feature>
<comment type="catalytic activity">
    <reaction evidence="9">
        <text>2 pyruvate + H(+) = (2S)-2-acetolactate + CO2</text>
        <dbReference type="Rhea" id="RHEA:25249"/>
        <dbReference type="ChEBI" id="CHEBI:15361"/>
        <dbReference type="ChEBI" id="CHEBI:15378"/>
        <dbReference type="ChEBI" id="CHEBI:16526"/>
        <dbReference type="ChEBI" id="CHEBI:58476"/>
        <dbReference type="EC" id="2.2.1.6"/>
    </reaction>
</comment>
<gene>
    <name evidence="14" type="ORF">AWN90_15600</name>
</gene>
<dbReference type="GO" id="GO:0009099">
    <property type="term" value="P:L-valine biosynthetic process"/>
    <property type="evidence" value="ECO:0007669"/>
    <property type="project" value="UniProtKB-UniPathway"/>
</dbReference>
<dbReference type="UniPathway" id="UPA00047">
    <property type="reaction ID" value="UER00055"/>
</dbReference>
<evidence type="ECO:0000256" key="9">
    <source>
        <dbReference type="ARBA" id="ARBA00048670"/>
    </source>
</evidence>
<comment type="similarity">
    <text evidence="3 10">Belongs to the TPP enzyme family.</text>
</comment>
<organism evidence="14 15">
    <name type="scientific">Nocardia terpenica</name>
    <dbReference type="NCBI Taxonomy" id="455432"/>
    <lineage>
        <taxon>Bacteria</taxon>
        <taxon>Bacillati</taxon>
        <taxon>Actinomycetota</taxon>
        <taxon>Actinomycetes</taxon>
        <taxon>Mycobacteriales</taxon>
        <taxon>Nocardiaceae</taxon>
        <taxon>Nocardia</taxon>
    </lineage>
</organism>
<sequence length="533" mass="56049">MGIWDEMVIMLERTGARLYTGVPGDDPDIIDAARAAGAEYAALQDQRTAGYAAVGWSRSTGRAAVLATATGPNLLNALIAVSEAYTSRTPLLVVTTLVHDTAVGRGGFQEFPVSGLSDGLFTWTHRVADRAELEWAVSRACYLAEHGRRGPVHLLISPEVAGAEPVPTLPTATAGQPIPAGQPIEALDPVLDVLRGARTPVLLFGGGTRRDEVAEYGVRLADSINALCLVTASGRGGFPEDHPRFGGLAGLYLPPQSKDALDEADVLVVLGSQLEETALMGWESVHRPTLIHVDTDPTVLNRVVAAHHPVICDSGAFLRAACAGLADTGASVAPWWRPWQPETPATTEFVETVRFWTTLRAVLREHPVDVLAQENGLADLWGYYAPCFTLPPGVVPLVPSEQTPLGFGLGAALGAALAGRRALAVGGDGAFLTNLPTLVAAGRARADICYLCLDNGGFGWPSLSRDDTELVDFDAAEPISALAQATGFATATVSEPEALAETLATMVVGRGPRLVVIRLGDRPPFPPAPAVTL</sequence>
<name>A0A164I6E5_9NOCA</name>
<evidence type="ECO:0000256" key="1">
    <source>
        <dbReference type="ARBA" id="ARBA00004974"/>
    </source>
</evidence>
<dbReference type="InterPro" id="IPR012000">
    <property type="entry name" value="Thiamin_PyroP_enz_cen_dom"/>
</dbReference>
<dbReference type="AlphaFoldDB" id="A0A164I6E5"/>
<dbReference type="PANTHER" id="PTHR18968">
    <property type="entry name" value="THIAMINE PYROPHOSPHATE ENZYMES"/>
    <property type="match status" value="1"/>
</dbReference>
<evidence type="ECO:0000313" key="14">
    <source>
        <dbReference type="EMBL" id="KZM69142.1"/>
    </source>
</evidence>
<comment type="caution">
    <text evidence="14">The sequence shown here is derived from an EMBL/GenBank/DDBJ whole genome shotgun (WGS) entry which is preliminary data.</text>
</comment>
<dbReference type="GO" id="GO:0030976">
    <property type="term" value="F:thiamine pyrophosphate binding"/>
    <property type="evidence" value="ECO:0007669"/>
    <property type="project" value="InterPro"/>
</dbReference>
<evidence type="ECO:0000259" key="12">
    <source>
        <dbReference type="Pfam" id="PF02775"/>
    </source>
</evidence>
<keyword evidence="8" id="KW-0100">Branched-chain amino acid biosynthesis</keyword>
<comment type="pathway">
    <text evidence="2">Amino-acid biosynthesis; L-valine biosynthesis; L-valine from pyruvate: step 1/4.</text>
</comment>
<dbReference type="CDD" id="cd07035">
    <property type="entry name" value="TPP_PYR_POX_like"/>
    <property type="match status" value="1"/>
</dbReference>
<feature type="domain" description="Thiamine pyrophosphate enzyme central" evidence="11">
    <location>
        <begin position="189"/>
        <end position="320"/>
    </location>
</feature>
<dbReference type="InterPro" id="IPR045229">
    <property type="entry name" value="TPP_enz"/>
</dbReference>
<keyword evidence="7 10" id="KW-0786">Thiamine pyrophosphate</keyword>
<dbReference type="Gene3D" id="3.40.50.1220">
    <property type="entry name" value="TPP-binding domain"/>
    <property type="match status" value="1"/>
</dbReference>
<dbReference type="GO" id="GO:0009097">
    <property type="term" value="P:isoleucine biosynthetic process"/>
    <property type="evidence" value="ECO:0007669"/>
    <property type="project" value="UniProtKB-UniPathway"/>
</dbReference>
<keyword evidence="15" id="KW-1185">Reference proteome</keyword>
<protein>
    <recommendedName>
        <fullName evidence="4">acetolactate synthase</fullName>
        <ecNumber evidence="4">2.2.1.6</ecNumber>
    </recommendedName>
</protein>
<evidence type="ECO:0000256" key="7">
    <source>
        <dbReference type="ARBA" id="ARBA00023052"/>
    </source>
</evidence>
<dbReference type="InterPro" id="IPR029035">
    <property type="entry name" value="DHS-like_NAD/FAD-binding_dom"/>
</dbReference>
<evidence type="ECO:0000256" key="8">
    <source>
        <dbReference type="ARBA" id="ARBA00023304"/>
    </source>
</evidence>
<keyword evidence="5" id="KW-0285">Flavoprotein</keyword>
<dbReference type="InterPro" id="IPR011766">
    <property type="entry name" value="TPP_enzyme_TPP-bd"/>
</dbReference>
<evidence type="ECO:0000313" key="15">
    <source>
        <dbReference type="Proteomes" id="UP000076512"/>
    </source>
</evidence>
<evidence type="ECO:0000256" key="6">
    <source>
        <dbReference type="ARBA" id="ARBA00022827"/>
    </source>
</evidence>
<dbReference type="EMBL" id="LWGR01000021">
    <property type="protein sequence ID" value="KZM69142.1"/>
    <property type="molecule type" value="Genomic_DNA"/>
</dbReference>
<evidence type="ECO:0000256" key="3">
    <source>
        <dbReference type="ARBA" id="ARBA00007812"/>
    </source>
</evidence>
<dbReference type="InterPro" id="IPR029061">
    <property type="entry name" value="THDP-binding"/>
</dbReference>
<dbReference type="GO" id="GO:0000287">
    <property type="term" value="F:magnesium ion binding"/>
    <property type="evidence" value="ECO:0007669"/>
    <property type="project" value="InterPro"/>
</dbReference>
<comment type="pathway">
    <text evidence="1">Amino-acid biosynthesis; L-isoleucine biosynthesis; L-isoleucine from 2-oxobutanoate: step 1/4.</text>
</comment>
<dbReference type="UniPathway" id="UPA00049">
    <property type="reaction ID" value="UER00059"/>
</dbReference>
<dbReference type="GO" id="GO:0050660">
    <property type="term" value="F:flavin adenine dinucleotide binding"/>
    <property type="evidence" value="ECO:0007669"/>
    <property type="project" value="TreeGrafter"/>
</dbReference>
<reference evidence="14 15" key="1">
    <citation type="submission" date="2016-04" db="EMBL/GenBank/DDBJ databases">
        <authorList>
            <person name="Evans L.H."/>
            <person name="Alamgir A."/>
            <person name="Owens N."/>
            <person name="Weber N.D."/>
            <person name="Virtaneva K."/>
            <person name="Barbian K."/>
            <person name="Babar A."/>
            <person name="Rosenke K."/>
        </authorList>
    </citation>
    <scope>NUCLEOTIDE SEQUENCE [LARGE SCALE GENOMIC DNA]</scope>
    <source>
        <strain evidence="14 15">IFM 0406</strain>
    </source>
</reference>
<dbReference type="GO" id="GO:0005948">
    <property type="term" value="C:acetolactate synthase complex"/>
    <property type="evidence" value="ECO:0007669"/>
    <property type="project" value="TreeGrafter"/>
</dbReference>
<dbReference type="CDD" id="cd00568">
    <property type="entry name" value="TPP_enzymes"/>
    <property type="match status" value="1"/>
</dbReference>
<evidence type="ECO:0000256" key="5">
    <source>
        <dbReference type="ARBA" id="ARBA00022630"/>
    </source>
</evidence>
<dbReference type="Pfam" id="PF02776">
    <property type="entry name" value="TPP_enzyme_N"/>
    <property type="match status" value="1"/>
</dbReference>
<dbReference type="STRING" id="455432.AWN90_15600"/>
<dbReference type="Pfam" id="PF00205">
    <property type="entry name" value="TPP_enzyme_M"/>
    <property type="match status" value="1"/>
</dbReference>
<dbReference type="RefSeq" id="WP_067581348.1">
    <property type="nucleotide sequence ID" value="NZ_JABMCZ010000002.1"/>
</dbReference>
<keyword evidence="8" id="KW-0028">Amino-acid biosynthesis</keyword>
<dbReference type="Proteomes" id="UP000076512">
    <property type="component" value="Unassembled WGS sequence"/>
</dbReference>
<evidence type="ECO:0000259" key="11">
    <source>
        <dbReference type="Pfam" id="PF00205"/>
    </source>
</evidence>
<dbReference type="EC" id="2.2.1.6" evidence="4"/>
<evidence type="ECO:0000256" key="10">
    <source>
        <dbReference type="RuleBase" id="RU362132"/>
    </source>
</evidence>
<dbReference type="Pfam" id="PF02775">
    <property type="entry name" value="TPP_enzyme_C"/>
    <property type="match status" value="1"/>
</dbReference>
<evidence type="ECO:0000256" key="2">
    <source>
        <dbReference type="ARBA" id="ARBA00005025"/>
    </source>
</evidence>
<accession>A0A164I6E5</accession>
<dbReference type="SUPFAM" id="SSF52467">
    <property type="entry name" value="DHS-like NAD/FAD-binding domain"/>
    <property type="match status" value="1"/>
</dbReference>
<dbReference type="SUPFAM" id="SSF52518">
    <property type="entry name" value="Thiamin diphosphate-binding fold (THDP-binding)"/>
    <property type="match status" value="2"/>
</dbReference>
<evidence type="ECO:0000259" key="13">
    <source>
        <dbReference type="Pfam" id="PF02776"/>
    </source>
</evidence>
<dbReference type="PANTHER" id="PTHR18968:SF13">
    <property type="entry name" value="ACETOLACTATE SYNTHASE CATALYTIC SUBUNIT, MITOCHONDRIAL"/>
    <property type="match status" value="1"/>
</dbReference>
<proteinExistence type="inferred from homology"/>
<dbReference type="Gene3D" id="3.40.50.970">
    <property type="match status" value="2"/>
</dbReference>
<keyword evidence="6" id="KW-0274">FAD</keyword>
<evidence type="ECO:0000256" key="4">
    <source>
        <dbReference type="ARBA" id="ARBA00013145"/>
    </source>
</evidence>
<dbReference type="GO" id="GO:0003984">
    <property type="term" value="F:acetolactate synthase activity"/>
    <property type="evidence" value="ECO:0007669"/>
    <property type="project" value="UniProtKB-EC"/>
</dbReference>
<feature type="domain" description="Thiamine pyrophosphate enzyme N-terminal TPP-binding" evidence="13">
    <location>
        <begin position="7"/>
        <end position="111"/>
    </location>
</feature>
<dbReference type="OrthoDB" id="2443624at2"/>
<dbReference type="InterPro" id="IPR012001">
    <property type="entry name" value="Thiamin_PyroP_enz_TPP-bd_dom"/>
</dbReference>